<gene>
    <name evidence="3" type="ORF">B5J94_08780</name>
</gene>
<proteinExistence type="predicted"/>
<dbReference type="Gene3D" id="3.40.190.10">
    <property type="entry name" value="Periplasmic binding protein-like II"/>
    <property type="match status" value="2"/>
</dbReference>
<dbReference type="Pfam" id="PF12849">
    <property type="entry name" value="PBP_like_2"/>
    <property type="match status" value="1"/>
</dbReference>
<evidence type="ECO:0000313" key="3">
    <source>
        <dbReference type="EMBL" id="OPH35813.1"/>
    </source>
</evidence>
<comment type="caution">
    <text evidence="3">The sequence shown here is derived from an EMBL/GenBank/DDBJ whole genome shotgun (WGS) entry which is preliminary data.</text>
</comment>
<accession>A0A1V4GT73</accession>
<evidence type="ECO:0000256" key="1">
    <source>
        <dbReference type="ARBA" id="ARBA00022729"/>
    </source>
</evidence>
<dbReference type="PANTHER" id="PTHR30570:SF1">
    <property type="entry name" value="PHOSPHATE-BINDING PROTEIN PSTS"/>
    <property type="match status" value="1"/>
</dbReference>
<protein>
    <recommendedName>
        <fullName evidence="2">PBP domain-containing protein</fullName>
    </recommendedName>
</protein>
<dbReference type="EMBL" id="MXAN01000057">
    <property type="protein sequence ID" value="OPH35813.1"/>
    <property type="molecule type" value="Genomic_DNA"/>
</dbReference>
<dbReference type="PANTHER" id="PTHR30570">
    <property type="entry name" value="PERIPLASMIC PHOSPHATE BINDING COMPONENT OF PHOSPHATE ABC TRANSPORTER"/>
    <property type="match status" value="1"/>
</dbReference>
<sequence>MRHFMGRCIPQPLRTIILPLNLSKTGEAYERLLRGDVDIIFVPEPSKSHQDKADKLGVAFEMTPIGKEAFVFFVNVKNPVDTLTVDEIRGIYSGQITNWQQVGGKDEKIRPFQRPENSGSQTALQKIMGDTALIEAPREDVVQGMGGIINQVADYRNFDNAIGFSFLFYSTELVKQNQIKHLAINGIKPNHDNIRNDTYPFAKPFYAVTLSNPTKTSRDLIGWVISPQGQELVAKSGYVPIDDVVVSDVTPNDNKVK</sequence>
<keyword evidence="1" id="KW-0732">Signal</keyword>
<dbReference type="AlphaFoldDB" id="A0A1V4GT73"/>
<evidence type="ECO:0000259" key="2">
    <source>
        <dbReference type="Pfam" id="PF12849"/>
    </source>
</evidence>
<dbReference type="InterPro" id="IPR050811">
    <property type="entry name" value="Phosphate_ABC_transporter"/>
</dbReference>
<dbReference type="RefSeq" id="WP_079364072.1">
    <property type="nucleotide sequence ID" value="NZ_MXAN01000057.1"/>
</dbReference>
<reference evidence="4" key="1">
    <citation type="submission" date="2017-03" db="EMBL/GenBank/DDBJ databases">
        <title>Draft genome sequence of Moraxella equi CCUG 4950T type strain.</title>
        <authorList>
            <person name="Salva-Serra F."/>
            <person name="Engstrom-Jakobsson H."/>
            <person name="Thorell K."/>
            <person name="Jaen-Luchoro D."/>
            <person name="Gonzales-Siles L."/>
            <person name="Karlsson R."/>
            <person name="Yazdan S."/>
            <person name="Boulund F."/>
            <person name="Johnning A."/>
            <person name="Engstrand L."/>
            <person name="Kristiansson E."/>
            <person name="Moore E."/>
        </authorList>
    </citation>
    <scope>NUCLEOTIDE SEQUENCE [LARGE SCALE GENOMIC DNA]</scope>
    <source>
        <strain evidence="4">CCUG 4441</strain>
    </source>
</reference>
<feature type="domain" description="PBP" evidence="2">
    <location>
        <begin position="24"/>
        <end position="227"/>
    </location>
</feature>
<evidence type="ECO:0000313" key="4">
    <source>
        <dbReference type="Proteomes" id="UP000191025"/>
    </source>
</evidence>
<dbReference type="Proteomes" id="UP000191025">
    <property type="component" value="Unassembled WGS sequence"/>
</dbReference>
<dbReference type="InterPro" id="IPR024370">
    <property type="entry name" value="PBP_domain"/>
</dbReference>
<dbReference type="SUPFAM" id="SSF53850">
    <property type="entry name" value="Periplasmic binding protein-like II"/>
    <property type="match status" value="1"/>
</dbReference>
<name>A0A1V4GT73_MORLA</name>
<organism evidence="3 4">
    <name type="scientific">Moraxella lacunata</name>
    <dbReference type="NCBI Taxonomy" id="477"/>
    <lineage>
        <taxon>Bacteria</taxon>
        <taxon>Pseudomonadati</taxon>
        <taxon>Pseudomonadota</taxon>
        <taxon>Gammaproteobacteria</taxon>
        <taxon>Moraxellales</taxon>
        <taxon>Moraxellaceae</taxon>
        <taxon>Moraxella</taxon>
    </lineage>
</organism>